<protein>
    <recommendedName>
        <fullName evidence="3">DUF1566 domain-containing protein</fullName>
    </recommendedName>
</protein>
<feature type="region of interest" description="Disordered" evidence="1">
    <location>
        <begin position="1"/>
        <end position="27"/>
    </location>
</feature>
<proteinExistence type="predicted"/>
<organism evidence="2">
    <name type="scientific">Candidatus Methanophaga sp. ANME-1 ERB7</name>
    <dbReference type="NCBI Taxonomy" id="2759913"/>
    <lineage>
        <taxon>Archaea</taxon>
        <taxon>Methanobacteriati</taxon>
        <taxon>Methanobacteriota</taxon>
        <taxon>Stenosarchaea group</taxon>
        <taxon>Methanomicrobia</taxon>
        <taxon>Candidatus Methanophagales</taxon>
        <taxon>Candidatus Methanophagaceae</taxon>
        <taxon>Candidatus Methanophaga</taxon>
    </lineage>
</organism>
<evidence type="ECO:0000313" key="2">
    <source>
        <dbReference type="EMBL" id="QNO58048.1"/>
    </source>
</evidence>
<name>A0A7G9ZCR4_9EURY</name>
<feature type="compositionally biased region" description="Polar residues" evidence="1">
    <location>
        <begin position="1"/>
        <end position="25"/>
    </location>
</feature>
<dbReference type="AlphaFoldDB" id="A0A7G9ZCR4"/>
<evidence type="ECO:0000256" key="1">
    <source>
        <dbReference type="SAM" id="MobiDB-lite"/>
    </source>
</evidence>
<reference evidence="2" key="1">
    <citation type="submission" date="2020-06" db="EMBL/GenBank/DDBJ databases">
        <title>Unique genomic features of the anaerobic methanotrophic archaea.</title>
        <authorList>
            <person name="Chadwick G.L."/>
            <person name="Skennerton C.T."/>
            <person name="Laso-Perez R."/>
            <person name="Leu A.O."/>
            <person name="Speth D.R."/>
            <person name="Yu H."/>
            <person name="Morgan-Lang C."/>
            <person name="Hatzenpichler R."/>
            <person name="Goudeau D."/>
            <person name="Malmstrom R."/>
            <person name="Brazelton W.J."/>
            <person name="Woyke T."/>
            <person name="Hallam S.J."/>
            <person name="Tyson G.W."/>
            <person name="Wegener G."/>
            <person name="Boetius A."/>
            <person name="Orphan V."/>
        </authorList>
    </citation>
    <scope>NUCLEOTIDE SEQUENCE</scope>
</reference>
<accession>A0A7G9ZCR4</accession>
<sequence length="325" mass="36568">MQTQLPLANSTTKLNEQPTNHNPAYSGQIIEEPPITIDLEHDFEEEEWIENILTVTNPRDVAVTTKIALNYTPFIWSNGAWTPGEERTAITIDDIVVAPHAAVQFTVPVKAERRTEKGIYRASPQLISVDNWNQSVPAYKSVIVVVPPEKIWGKESDAPGGCGDGRDNDGDGWVDLNDTDCPLSCNCDKADNYGKVNFKFKAYNREGNRILVDCETEKYWTVKAFFYYSWGPPWVKVTHSCIQKGSDFPASDYCDELEYGGYSDWILPDNDTLLDLANSGFVCDRDRYSSSTPVNETLAHCVCFDTKQQIAEIRTKDLCVRCVRG</sequence>
<evidence type="ECO:0008006" key="3">
    <source>
        <dbReference type="Google" id="ProtNLM"/>
    </source>
</evidence>
<gene>
    <name evidence="2" type="ORF">BLAHKPKO_00012</name>
</gene>
<dbReference type="EMBL" id="MT631712">
    <property type="protein sequence ID" value="QNO58048.1"/>
    <property type="molecule type" value="Genomic_DNA"/>
</dbReference>